<dbReference type="STRING" id="39692.BST38_12145"/>
<sequence length="287" mass="30736">MPTAFPDIDVLEDVLDVAARAPSAGNAQPWRWHVDRGGIRLLADWTRSLGDSDDDRRDVILSCGAVLHHCAVALAAAGWSSRIQRTPDDTVLAALELHRSDPGEGTRELAAAITGRRADRRSYHGALPAGTVELLVLRAERFGVRLAVVPSARWARLGDAEFALRYGDPAPGHAGDDAVMLVVATETDSDAARLRAGEAISDLTLAAASLGLASCPLTNPLKDPRNRLALTCEVFDGEAHPQALIKLGPRPDGELPPAEDRRSVAETTTFDLDRDRSVVDDVEPFAP</sequence>
<evidence type="ECO:0000313" key="3">
    <source>
        <dbReference type="Proteomes" id="UP000252008"/>
    </source>
</evidence>
<proteinExistence type="predicted"/>
<gene>
    <name evidence="2" type="ORF">MPP7335_01184</name>
</gene>
<dbReference type="Gene3D" id="3.40.109.10">
    <property type="entry name" value="NADH Oxidase"/>
    <property type="match status" value="2"/>
</dbReference>
<dbReference type="GO" id="GO:0016491">
    <property type="term" value="F:oxidoreductase activity"/>
    <property type="evidence" value="ECO:0007669"/>
    <property type="project" value="InterPro"/>
</dbReference>
<dbReference type="AlphaFoldDB" id="A0A375YEA2"/>
<protein>
    <submittedName>
        <fullName evidence="2">Uncharacterized protein</fullName>
    </submittedName>
</protein>
<evidence type="ECO:0000313" key="2">
    <source>
        <dbReference type="EMBL" id="SRX79447.1"/>
    </source>
</evidence>
<keyword evidence="3" id="KW-1185">Reference proteome</keyword>
<dbReference type="SUPFAM" id="SSF55469">
    <property type="entry name" value="FMN-dependent nitroreductase-like"/>
    <property type="match status" value="1"/>
</dbReference>
<dbReference type="EMBL" id="UEGS01000001">
    <property type="protein sequence ID" value="SRX79447.1"/>
    <property type="molecule type" value="Genomic_DNA"/>
</dbReference>
<reference evidence="2 3" key="1">
    <citation type="submission" date="2018-05" db="EMBL/GenBank/DDBJ databases">
        <authorList>
            <consortium name="IHU Genomes"/>
        </authorList>
    </citation>
    <scope>NUCLEOTIDE SEQUENCE [LARGE SCALE GENOMIC DNA]</scope>
    <source>
        <strain evidence="2 3">P7335</strain>
    </source>
</reference>
<accession>A0A375YEA2</accession>
<dbReference type="Proteomes" id="UP000252008">
    <property type="component" value="Unassembled WGS sequence"/>
</dbReference>
<organism evidence="2 3">
    <name type="scientific">Mycolicibacterium parafortuitum</name>
    <name type="common">Mycobacterium parafortuitum</name>
    <dbReference type="NCBI Taxonomy" id="39692"/>
    <lineage>
        <taxon>Bacteria</taxon>
        <taxon>Bacillati</taxon>
        <taxon>Actinomycetota</taxon>
        <taxon>Actinomycetes</taxon>
        <taxon>Mycobacteriales</taxon>
        <taxon>Mycobacteriaceae</taxon>
        <taxon>Mycolicibacterium</taxon>
    </lineage>
</organism>
<feature type="region of interest" description="Disordered" evidence="1">
    <location>
        <begin position="247"/>
        <end position="287"/>
    </location>
</feature>
<dbReference type="RefSeq" id="WP_083143581.1">
    <property type="nucleotide sequence ID" value="NZ_MVID01000008.1"/>
</dbReference>
<name>A0A375YEA2_MYCPF</name>
<dbReference type="PANTHER" id="PTHR23026:SF123">
    <property type="entry name" value="NAD(P)H NITROREDUCTASE RV3131-RELATED"/>
    <property type="match status" value="1"/>
</dbReference>
<dbReference type="InterPro" id="IPR050627">
    <property type="entry name" value="Nitroreductase/BluB"/>
</dbReference>
<evidence type="ECO:0000256" key="1">
    <source>
        <dbReference type="SAM" id="MobiDB-lite"/>
    </source>
</evidence>
<dbReference type="InterPro" id="IPR000415">
    <property type="entry name" value="Nitroreductase-like"/>
</dbReference>
<feature type="compositionally biased region" description="Basic and acidic residues" evidence="1">
    <location>
        <begin position="249"/>
        <end position="264"/>
    </location>
</feature>
<dbReference type="PANTHER" id="PTHR23026">
    <property type="entry name" value="NADPH NITROREDUCTASE"/>
    <property type="match status" value="1"/>
</dbReference>